<evidence type="ECO:0000313" key="7">
    <source>
        <dbReference type="Proteomes" id="UP000694387"/>
    </source>
</evidence>
<reference evidence="6" key="3">
    <citation type="submission" date="2025-09" db="UniProtKB">
        <authorList>
            <consortium name="Ensembl"/>
        </authorList>
    </citation>
    <scope>IDENTIFICATION</scope>
</reference>
<reference evidence="6 7" key="1">
    <citation type="journal article" date="2020" name="Nat. Commun.">
        <title>Donkey genomes provide new insights into domestication and selection for coat color.</title>
        <authorList>
            <person name="Wang"/>
            <person name="C."/>
            <person name="Li"/>
            <person name="H."/>
            <person name="Guo"/>
            <person name="Y."/>
            <person name="Huang"/>
            <person name="J."/>
            <person name="Sun"/>
            <person name="Y."/>
            <person name="Min"/>
            <person name="J."/>
            <person name="Wang"/>
            <person name="J."/>
            <person name="Fang"/>
            <person name="X."/>
            <person name="Zhao"/>
            <person name="Z."/>
            <person name="Wang"/>
            <person name="S."/>
            <person name="Zhang"/>
            <person name="Y."/>
            <person name="Liu"/>
            <person name="Q."/>
            <person name="Jiang"/>
            <person name="Q."/>
            <person name="Wang"/>
            <person name="X."/>
            <person name="Guo"/>
            <person name="Y."/>
            <person name="Yang"/>
            <person name="C."/>
            <person name="Wang"/>
            <person name="Y."/>
            <person name="Tian"/>
            <person name="F."/>
            <person name="Zhuang"/>
            <person name="G."/>
            <person name="Fan"/>
            <person name="Y."/>
            <person name="Gao"/>
            <person name="Q."/>
            <person name="Li"/>
            <person name="Y."/>
            <person name="Ju"/>
            <person name="Z."/>
            <person name="Li"/>
            <person name="J."/>
            <person name="Li"/>
            <person name="R."/>
            <person name="Hou"/>
            <person name="M."/>
            <person name="Yang"/>
            <person name="G."/>
            <person name="Liu"/>
            <person name="G."/>
            <person name="Liu"/>
            <person name="W."/>
            <person name="Guo"/>
            <person name="J."/>
            <person name="Pan"/>
            <person name="S."/>
            <person name="Fan"/>
            <person name="G."/>
            <person name="Zhang"/>
            <person name="W."/>
            <person name="Zhang"/>
            <person name="R."/>
            <person name="Yu"/>
            <person name="J."/>
            <person name="Zhang"/>
            <person name="X."/>
            <person name="Yin"/>
            <person name="Q."/>
            <person name="Ji"/>
            <person name="C."/>
            <person name="Jin"/>
            <person name="Y."/>
            <person name="Yue"/>
            <person name="G."/>
            <person name="Liu"/>
            <person name="M."/>
            <person name="Xu"/>
            <person name="J."/>
            <person name="Liu"/>
            <person name="S."/>
            <person name="Jordana"/>
            <person name="J."/>
            <person name="Noce"/>
            <person name="A."/>
            <person name="Amills"/>
            <person name="M."/>
            <person name="Wu"/>
            <person name="D.D."/>
            <person name="Li"/>
            <person name="S."/>
            <person name="Zhou"/>
            <person name="X. and Zhong"/>
            <person name="J."/>
        </authorList>
    </citation>
    <scope>NUCLEOTIDE SEQUENCE [LARGE SCALE GENOMIC DNA]</scope>
</reference>
<feature type="transmembrane region" description="Helical" evidence="4">
    <location>
        <begin position="441"/>
        <end position="465"/>
    </location>
</feature>
<dbReference type="GO" id="GO:0005930">
    <property type="term" value="C:axoneme"/>
    <property type="evidence" value="ECO:0007669"/>
    <property type="project" value="TreeGrafter"/>
</dbReference>
<dbReference type="Pfam" id="PF21773">
    <property type="entry name" value="ODAD1_CC"/>
    <property type="match status" value="2"/>
</dbReference>
<feature type="transmembrane region" description="Helical" evidence="4">
    <location>
        <begin position="405"/>
        <end position="429"/>
    </location>
</feature>
<feature type="compositionally biased region" description="Polar residues" evidence="3">
    <location>
        <begin position="733"/>
        <end position="816"/>
    </location>
</feature>
<feature type="compositionally biased region" description="Low complexity" evidence="3">
    <location>
        <begin position="856"/>
        <end position="866"/>
    </location>
</feature>
<accession>A0A9L0J601</accession>
<dbReference type="AlphaFoldDB" id="A0A9L0J601"/>
<dbReference type="GeneTree" id="ENSGT00940000153116"/>
<feature type="domain" description="ODAD1 central coiled coil region" evidence="5">
    <location>
        <begin position="489"/>
        <end position="593"/>
    </location>
</feature>
<dbReference type="GO" id="GO:0003341">
    <property type="term" value="P:cilium movement"/>
    <property type="evidence" value="ECO:0007669"/>
    <property type="project" value="TreeGrafter"/>
</dbReference>
<dbReference type="PANTHER" id="PTHR21694">
    <property type="entry name" value="COILED-COIL DOMAIN-CONTAINING PROTEIN 63"/>
    <property type="match status" value="1"/>
</dbReference>
<evidence type="ECO:0000256" key="4">
    <source>
        <dbReference type="SAM" id="Phobius"/>
    </source>
</evidence>
<feature type="region of interest" description="Disordered" evidence="3">
    <location>
        <begin position="835"/>
        <end position="893"/>
    </location>
</feature>
<name>A0A9L0J601_EQUAS</name>
<feature type="coiled-coil region" evidence="2">
    <location>
        <begin position="500"/>
        <end position="573"/>
    </location>
</feature>
<feature type="domain" description="ODAD1 central coiled coil region" evidence="5">
    <location>
        <begin position="57"/>
        <end position="239"/>
    </location>
</feature>
<keyword evidence="4" id="KW-0472">Membrane</keyword>
<keyword evidence="4" id="KW-0812">Transmembrane</keyword>
<evidence type="ECO:0000256" key="2">
    <source>
        <dbReference type="SAM" id="Coils"/>
    </source>
</evidence>
<proteinExistence type="predicted"/>
<feature type="region of interest" description="Disordered" evidence="3">
    <location>
        <begin position="241"/>
        <end position="275"/>
    </location>
</feature>
<sequence>MGHLLKCQAQAQAEVKELQEQTRALDRQIQEWETRIYALGKDSRAPGVILDQKVKVRRRIKILENQLDRVTCRFDTQLVRNAALREELDLLRIERNRYLNVDRKLQKEIQHLRHTVDALMVSSTSAYAVREEAKAKMGMLRERAEKEGAQNDTEVQTLQRQIAHLEQLHRFLKLKNNDRQPDPVIVAKRDKRAQEVADGFRKTSQEKLVLRYEDALNRLSQLTGESDPDLLVEKYLESEHLAGRRGGGGTPGARPGPRIRCAPERPRGRRRNQDSGSVLLALTVGPASAPLSPPLSPSPPSPCPLPKLSTRAFRPLLLGLSPSSLQPSNLSQGVCLRLCVSVGFRWACPSPRLRRLRSPVPPSFPPFLACGSLQTYPPSRCFSLRAPVAVWLPASSVLSSPISTVFFPSLLNLSVSLSVFLGLFVAFSLSRCLSLSLTCSIFLCVSFLSVSVSPCLCVVFLNISFLCPSVRLSVSAFLSGPAFPDSPPVEERNFAEFNFINEQNSELEHLQDEIKGMQEAMASTRASEANRRSLQEQQRAELQQRVDEVHAEAESLEARFQVFRGQLEKLKADIQQLFTKAQCDSTVIKDLLGVKTFMRDRDIGLFLGLIEKRLVELLTVQAFLDSQTYTSSLASAALLVLGQSPEDLVKKVVAPQLPENLEDPPGFEAKDDYPMSKEELLSQVVKSVRRGACRGGGRTSAPLWDPDTLPRQLEVREQNLKELTEVIRKADSARSTSLPGTRRASSASPLATTRSPSNVPGSILSHKTNGILVSSGGRATSSNVGHVTFGDPSSSADHVTFGPPSTNEGLMSGQSSTAGRVTFEPLSSSSYLGSTGYVGSSKGQESFGGVEHRVPGSESSGGPESSRGQVSSSGAASSTGLDSTTSKDSRNDD</sequence>
<dbReference type="PANTHER" id="PTHR21694:SF35">
    <property type="entry name" value="OUTER DYNEIN ARM-DOCKING COMPLEX SUBUNIT 1"/>
    <property type="match status" value="1"/>
</dbReference>
<dbReference type="InterPro" id="IPR051876">
    <property type="entry name" value="ODA-DC/CCD"/>
</dbReference>
<feature type="coiled-coil region" evidence="2">
    <location>
        <begin position="8"/>
        <end position="101"/>
    </location>
</feature>
<gene>
    <name evidence="6" type="primary">ODAD1</name>
</gene>
<keyword evidence="1 2" id="KW-0175">Coiled coil</keyword>
<keyword evidence="4" id="KW-1133">Transmembrane helix</keyword>
<reference evidence="6" key="2">
    <citation type="submission" date="2025-08" db="UniProtKB">
        <authorList>
            <consortium name="Ensembl"/>
        </authorList>
    </citation>
    <scope>IDENTIFICATION</scope>
</reference>
<dbReference type="InterPro" id="IPR049258">
    <property type="entry name" value="ODAD1_CC"/>
</dbReference>
<feature type="coiled-coil region" evidence="2">
    <location>
        <begin position="141"/>
        <end position="175"/>
    </location>
</feature>
<keyword evidence="7" id="KW-1185">Reference proteome</keyword>
<dbReference type="Proteomes" id="UP000694387">
    <property type="component" value="Chromosome 26"/>
</dbReference>
<dbReference type="Ensembl" id="ENSEAST00005052131.1">
    <property type="protein sequence ID" value="ENSEASP00005047803.1"/>
    <property type="gene ID" value="ENSEASG00005004495.2"/>
</dbReference>
<feature type="region of interest" description="Disordered" evidence="3">
    <location>
        <begin position="730"/>
        <end position="816"/>
    </location>
</feature>
<protein>
    <recommendedName>
        <fullName evidence="5">ODAD1 central coiled coil region domain-containing protein</fullName>
    </recommendedName>
</protein>
<dbReference type="GO" id="GO:0036158">
    <property type="term" value="P:outer dynein arm assembly"/>
    <property type="evidence" value="ECO:0007669"/>
    <property type="project" value="TreeGrafter"/>
</dbReference>
<evidence type="ECO:0000259" key="5">
    <source>
        <dbReference type="Pfam" id="PF21773"/>
    </source>
</evidence>
<feature type="compositionally biased region" description="Polar residues" evidence="3">
    <location>
        <begin position="867"/>
        <end position="884"/>
    </location>
</feature>
<evidence type="ECO:0000256" key="3">
    <source>
        <dbReference type="SAM" id="MobiDB-lite"/>
    </source>
</evidence>
<organism evidence="6 7">
    <name type="scientific">Equus asinus</name>
    <name type="common">Donkey</name>
    <name type="synonym">Equus africanus asinus</name>
    <dbReference type="NCBI Taxonomy" id="9793"/>
    <lineage>
        <taxon>Eukaryota</taxon>
        <taxon>Metazoa</taxon>
        <taxon>Chordata</taxon>
        <taxon>Craniata</taxon>
        <taxon>Vertebrata</taxon>
        <taxon>Euteleostomi</taxon>
        <taxon>Mammalia</taxon>
        <taxon>Eutheria</taxon>
        <taxon>Laurasiatheria</taxon>
        <taxon>Perissodactyla</taxon>
        <taxon>Equidae</taxon>
        <taxon>Equus</taxon>
    </lineage>
</organism>
<evidence type="ECO:0000313" key="6">
    <source>
        <dbReference type="Ensembl" id="ENSEASP00005047803.1"/>
    </source>
</evidence>
<evidence type="ECO:0000256" key="1">
    <source>
        <dbReference type="ARBA" id="ARBA00023054"/>
    </source>
</evidence>